<dbReference type="EMBL" id="JABBNB010000017">
    <property type="protein sequence ID" value="NMO02836.1"/>
    <property type="molecule type" value="Genomic_DNA"/>
</dbReference>
<sequence length="89" mass="9670">MLWAGPGNSAALTAYEDTVLALLPDHDAEVLSRVVGTGADGHPHEVQILRCASRSALDGYLADPRRTALSDERDRVIARTELFEVDVRV</sequence>
<comment type="caution">
    <text evidence="1">The sequence shown here is derived from an EMBL/GenBank/DDBJ whole genome shotgun (WGS) entry which is preliminary data.</text>
</comment>
<organism evidence="1 2">
    <name type="scientific">Gordonia asplenii</name>
    <dbReference type="NCBI Taxonomy" id="2725283"/>
    <lineage>
        <taxon>Bacteria</taxon>
        <taxon>Bacillati</taxon>
        <taxon>Actinomycetota</taxon>
        <taxon>Actinomycetes</taxon>
        <taxon>Mycobacteriales</taxon>
        <taxon>Gordoniaceae</taxon>
        <taxon>Gordonia</taxon>
    </lineage>
</organism>
<evidence type="ECO:0000313" key="1">
    <source>
        <dbReference type="EMBL" id="NMO02836.1"/>
    </source>
</evidence>
<reference evidence="1 2" key="1">
    <citation type="submission" date="2020-04" db="EMBL/GenBank/DDBJ databases">
        <title>Gordonia sp. nov. TBRC 11910.</title>
        <authorList>
            <person name="Suriyachadkun C."/>
        </authorList>
    </citation>
    <scope>NUCLEOTIDE SEQUENCE [LARGE SCALE GENOMIC DNA]</scope>
    <source>
        <strain evidence="1 2">TBRC 11910</strain>
    </source>
</reference>
<protein>
    <submittedName>
        <fullName evidence="1">Uncharacterized protein</fullName>
    </submittedName>
</protein>
<accession>A0A848KVZ1</accession>
<evidence type="ECO:0000313" key="2">
    <source>
        <dbReference type="Proteomes" id="UP000550729"/>
    </source>
</evidence>
<name>A0A848KVZ1_9ACTN</name>
<dbReference type="Proteomes" id="UP000550729">
    <property type="component" value="Unassembled WGS sequence"/>
</dbReference>
<proteinExistence type="predicted"/>
<gene>
    <name evidence="1" type="ORF">HH308_16610</name>
</gene>
<dbReference type="AlphaFoldDB" id="A0A848KVZ1"/>
<keyword evidence="2" id="KW-1185">Reference proteome</keyword>